<evidence type="ECO:0008006" key="3">
    <source>
        <dbReference type="Google" id="ProtNLM"/>
    </source>
</evidence>
<proteinExistence type="predicted"/>
<feature type="non-terminal residue" evidence="1">
    <location>
        <position position="42"/>
    </location>
</feature>
<reference evidence="1 2" key="1">
    <citation type="submission" date="2015-11" db="EMBL/GenBank/DDBJ databases">
        <title>The genome of Candidatus Endoriftia persephone in Ridgeia piscesae and population structure of the North Eastern Pacific vestimentiferan symbionts.</title>
        <authorList>
            <person name="Perez M."/>
            <person name="Juniper K.S."/>
        </authorList>
    </citation>
    <scope>NUCLEOTIDE SEQUENCE [LARGE SCALE GENOMIC DNA]</scope>
    <source>
        <strain evidence="1">Ind10</strain>
    </source>
</reference>
<dbReference type="PATRIC" id="fig|54398.4.peg.547"/>
<dbReference type="Proteomes" id="UP000051276">
    <property type="component" value="Unassembled WGS sequence"/>
</dbReference>
<organism evidence="1 2">
    <name type="scientific">endosymbiont of Ridgeia piscesae</name>
    <dbReference type="NCBI Taxonomy" id="54398"/>
    <lineage>
        <taxon>Bacteria</taxon>
        <taxon>Pseudomonadati</taxon>
        <taxon>Pseudomonadota</taxon>
        <taxon>Gammaproteobacteria</taxon>
        <taxon>sulfur-oxidizing symbionts</taxon>
    </lineage>
</organism>
<gene>
    <name evidence="1" type="ORF">Ga0076813_11115</name>
</gene>
<name>A0A0T5Z2M4_9GAMM</name>
<evidence type="ECO:0000313" key="1">
    <source>
        <dbReference type="EMBL" id="KRT57164.1"/>
    </source>
</evidence>
<accession>A0A0T5Z2M4</accession>
<dbReference type="AlphaFoldDB" id="A0A0T5Z2M4"/>
<dbReference type="EMBL" id="LMXI01000583">
    <property type="protein sequence ID" value="KRT57164.1"/>
    <property type="molecule type" value="Genomic_DNA"/>
</dbReference>
<protein>
    <recommendedName>
        <fullName evidence="3">UMP kinase</fullName>
    </recommendedName>
</protein>
<dbReference type="SUPFAM" id="SSF53633">
    <property type="entry name" value="Carbamate kinase-like"/>
    <property type="match status" value="1"/>
</dbReference>
<dbReference type="Gene3D" id="3.40.1160.10">
    <property type="entry name" value="Acetylglutamate kinase-like"/>
    <property type="match status" value="1"/>
</dbReference>
<comment type="caution">
    <text evidence="1">The sequence shown here is derived from an EMBL/GenBank/DDBJ whole genome shotgun (WGS) entry which is preliminary data.</text>
</comment>
<dbReference type="InterPro" id="IPR036393">
    <property type="entry name" value="AceGlu_kinase-like_sf"/>
</dbReference>
<sequence length="42" mass="4462">MSELICQRILLKLSGEALMGSGDFGIDPDVIARVAGEVKELS</sequence>
<evidence type="ECO:0000313" key="2">
    <source>
        <dbReference type="Proteomes" id="UP000051276"/>
    </source>
</evidence>